<dbReference type="PROSITE" id="PS00108">
    <property type="entry name" value="PROTEIN_KINASE_ST"/>
    <property type="match status" value="1"/>
</dbReference>
<dbReference type="InterPro" id="IPR005654">
    <property type="entry name" value="ATPase_AFG1-like"/>
</dbReference>
<evidence type="ECO:0000313" key="14">
    <source>
        <dbReference type="Proteomes" id="UP000310689"/>
    </source>
</evidence>
<feature type="compositionally biased region" description="Polar residues" evidence="11">
    <location>
        <begin position="1"/>
        <end position="10"/>
    </location>
</feature>
<dbReference type="Gene3D" id="3.30.200.20">
    <property type="entry name" value="Phosphorylase Kinase, domain 1"/>
    <property type="match status" value="1"/>
</dbReference>
<keyword evidence="4" id="KW-0723">Serine/threonine-protein kinase</keyword>
<proteinExistence type="inferred from homology"/>
<evidence type="ECO:0000313" key="13">
    <source>
        <dbReference type="EMBL" id="TIB27971.1"/>
    </source>
</evidence>
<dbReference type="Gene3D" id="3.40.50.300">
    <property type="entry name" value="P-loop containing nucleotide triphosphate hydrolases"/>
    <property type="match status" value="1"/>
</dbReference>
<dbReference type="EC" id="2.7.11.22" evidence="3"/>
<comment type="caution">
    <text evidence="13">The sequence shown here is derived from an EMBL/GenBank/DDBJ whole genome shotgun (WGS) entry which is preliminary data.</text>
</comment>
<dbReference type="AlphaFoldDB" id="A0A4T0IM58"/>
<feature type="region of interest" description="Disordered" evidence="11">
    <location>
        <begin position="1"/>
        <end position="23"/>
    </location>
</feature>
<keyword evidence="5" id="KW-0808">Transferase</keyword>
<comment type="similarity">
    <text evidence="2">Belongs to the AFG1 ATPase family.</text>
</comment>
<gene>
    <name evidence="13" type="ORF">E3P86_03956</name>
</gene>
<feature type="domain" description="Protein kinase" evidence="12">
    <location>
        <begin position="30"/>
        <end position="315"/>
    </location>
</feature>
<dbReference type="GO" id="GO:0005524">
    <property type="term" value="F:ATP binding"/>
    <property type="evidence" value="ECO:0007669"/>
    <property type="project" value="UniProtKB-KW"/>
</dbReference>
<comment type="similarity">
    <text evidence="1">Belongs to the protein kinase superfamily. CMGC Ser/Thr protein kinase family. CDC2/CDKX subfamily.</text>
</comment>
<dbReference type="PANTHER" id="PTHR12169">
    <property type="entry name" value="ATPASE N2B"/>
    <property type="match status" value="1"/>
</dbReference>
<dbReference type="FunFam" id="1.10.510.10:FF:000211">
    <property type="entry name" value="Cyclin-dependent kinase G-2"/>
    <property type="match status" value="1"/>
</dbReference>
<comment type="catalytic activity">
    <reaction evidence="10">
        <text>L-seryl-[protein] + ATP = O-phospho-L-seryl-[protein] + ADP + H(+)</text>
        <dbReference type="Rhea" id="RHEA:17989"/>
        <dbReference type="Rhea" id="RHEA-COMP:9863"/>
        <dbReference type="Rhea" id="RHEA-COMP:11604"/>
        <dbReference type="ChEBI" id="CHEBI:15378"/>
        <dbReference type="ChEBI" id="CHEBI:29999"/>
        <dbReference type="ChEBI" id="CHEBI:30616"/>
        <dbReference type="ChEBI" id="CHEBI:83421"/>
        <dbReference type="ChEBI" id="CHEBI:456216"/>
        <dbReference type="EC" id="2.7.11.22"/>
    </reaction>
</comment>
<reference evidence="13 14" key="1">
    <citation type="submission" date="2019-03" db="EMBL/GenBank/DDBJ databases">
        <title>Sequencing 23 genomes of Wallemia ichthyophaga.</title>
        <authorList>
            <person name="Gostincar C."/>
        </authorList>
    </citation>
    <scope>NUCLEOTIDE SEQUENCE [LARGE SCALE GENOMIC DNA]</scope>
    <source>
        <strain evidence="13 14">EXF-6200</strain>
    </source>
</reference>
<keyword evidence="6" id="KW-0547">Nucleotide-binding</keyword>
<dbReference type="SMART" id="SM00220">
    <property type="entry name" value="S_TKc"/>
    <property type="match status" value="1"/>
</dbReference>
<evidence type="ECO:0000256" key="4">
    <source>
        <dbReference type="ARBA" id="ARBA00022527"/>
    </source>
</evidence>
<evidence type="ECO:0000256" key="2">
    <source>
        <dbReference type="ARBA" id="ARBA00010322"/>
    </source>
</evidence>
<comment type="catalytic activity">
    <reaction evidence="9">
        <text>L-threonyl-[protein] + ATP = O-phospho-L-threonyl-[protein] + ADP + H(+)</text>
        <dbReference type="Rhea" id="RHEA:46608"/>
        <dbReference type="Rhea" id="RHEA-COMP:11060"/>
        <dbReference type="Rhea" id="RHEA-COMP:11605"/>
        <dbReference type="ChEBI" id="CHEBI:15378"/>
        <dbReference type="ChEBI" id="CHEBI:30013"/>
        <dbReference type="ChEBI" id="CHEBI:30616"/>
        <dbReference type="ChEBI" id="CHEBI:61977"/>
        <dbReference type="ChEBI" id="CHEBI:456216"/>
        <dbReference type="EC" id="2.7.11.22"/>
    </reaction>
</comment>
<evidence type="ECO:0000256" key="1">
    <source>
        <dbReference type="ARBA" id="ARBA00006485"/>
    </source>
</evidence>
<protein>
    <recommendedName>
        <fullName evidence="3">cyclin-dependent kinase</fullName>
        <ecNumber evidence="3">2.7.11.22</ecNumber>
    </recommendedName>
</protein>
<evidence type="ECO:0000256" key="7">
    <source>
        <dbReference type="ARBA" id="ARBA00022777"/>
    </source>
</evidence>
<evidence type="ECO:0000256" key="10">
    <source>
        <dbReference type="ARBA" id="ARBA00048367"/>
    </source>
</evidence>
<evidence type="ECO:0000256" key="5">
    <source>
        <dbReference type="ARBA" id="ARBA00022679"/>
    </source>
</evidence>
<dbReference type="SUPFAM" id="SSF56112">
    <property type="entry name" value="Protein kinase-like (PK-like)"/>
    <property type="match status" value="1"/>
</dbReference>
<dbReference type="InterPro" id="IPR045267">
    <property type="entry name" value="CDK11/PITSLRE_STKc"/>
</dbReference>
<dbReference type="PROSITE" id="PS50011">
    <property type="entry name" value="PROTEIN_KINASE_DOM"/>
    <property type="match status" value="1"/>
</dbReference>
<dbReference type="CDD" id="cd07843">
    <property type="entry name" value="STKc_CDC2L1"/>
    <property type="match status" value="1"/>
</dbReference>
<keyword evidence="8" id="KW-0067">ATP-binding</keyword>
<evidence type="ECO:0000256" key="9">
    <source>
        <dbReference type="ARBA" id="ARBA00047811"/>
    </source>
</evidence>
<keyword evidence="7" id="KW-0418">Kinase</keyword>
<evidence type="ECO:0000256" key="8">
    <source>
        <dbReference type="ARBA" id="ARBA00022840"/>
    </source>
</evidence>
<dbReference type="InterPro" id="IPR008271">
    <property type="entry name" value="Ser/Thr_kinase_AS"/>
</dbReference>
<evidence type="ECO:0000256" key="11">
    <source>
        <dbReference type="SAM" id="MobiDB-lite"/>
    </source>
</evidence>
<dbReference type="GO" id="GO:0005739">
    <property type="term" value="C:mitochondrion"/>
    <property type="evidence" value="ECO:0007669"/>
    <property type="project" value="TreeGrafter"/>
</dbReference>
<dbReference type="InterPro" id="IPR011009">
    <property type="entry name" value="Kinase-like_dom_sf"/>
</dbReference>
<dbReference type="FunFam" id="3.30.200.20:FF:000054">
    <property type="entry name" value="Cyclin-dependent kinase 11B"/>
    <property type="match status" value="1"/>
</dbReference>
<dbReference type="PANTHER" id="PTHR12169:SF2">
    <property type="entry name" value="AFG1P"/>
    <property type="match status" value="1"/>
</dbReference>
<sequence length="984" mass="110420">MDTRTHTQAKTVPPRSEHPPLKSCRSVNNYERLNHIEEGTYGIVFRARCKNTGEVVALKRLKLEEEKYGFPITSLREIHSLLICQHPHIVNVREIVVGDTLNQIYIVMDFVEHDLKTLMQTMPEPFLISEVKTLLRQLLEATAHAHSNWILHRDLKASNLLINNRGQIKVADFGMARRYAEPVDEMTQLVVTLWYRAPEILLGEKRYTTAVDVWSIGCIFGELITSEPLFGGRSELEQIKLIFSLLGQPSEDIWRGFNKLPHAKSINTSQFPLYSSLRQHYKILSDKGLDLMSRLLAYDPKKRISCADALEHPYFSESPLPKHPDLFSSFPSVAAGEQRVDYSRSRSPGRERGDGFGRVAGYSPVARWQIVHTNPVELWRSKVALGEIQPDQSQLATLTRLKEHHRELASYTPPLELLSSLSPIAAVIRDHSGYSWRAALRRAVKGRAGNEVEDAEHLQQQKQTALVRSLTNSEALEELQTPKGILLYGDPGSGKSLLLDIWFGSLPTPRKSRMHYHSFMALVFRISWEESLRRQQGATLRGERDGQAAHATATTQEAENALMMHTSIAFAVARRLFLHHGHILYLDELQMVDLASAVLLRDTLSWFLRFGGVLLSTTNKPPSQLYGKGSVGSGGMTDFLYALERRCDGLEVDSGVDYRTTKESGIATWFVGDSNRVEFERVAGAVMPSPVHATRLVVYGRELVVSRAADRVARFTFGELCDSPLGPADYLALSCAFHTLIVDDIPVLHLAQKNQARRFITLIDALYEAKCRLVGWAEDDITSLFFPPSTNNKHADARDSLAYESVSEGIEAQSAPHVASAGTVSDLLPKFTQTTTQLDGLGILSGEDEKFAYRRAVSRLSEMRSHSYLTQHPNRWISLPASSRVWERSVNVTRSVANVGQTSSTMAHPAHCDFSDEYSNPAGMSQRRNAPVFSDNHVWGVRDDHGMASGAWGMGSKAFEDSDGARVELARRQHRKSQRMARRK</sequence>
<evidence type="ECO:0000256" key="6">
    <source>
        <dbReference type="ARBA" id="ARBA00022741"/>
    </source>
</evidence>
<evidence type="ECO:0000256" key="3">
    <source>
        <dbReference type="ARBA" id="ARBA00012425"/>
    </source>
</evidence>
<dbReference type="NCBIfam" id="NF040713">
    <property type="entry name" value="ZapE"/>
    <property type="match status" value="1"/>
</dbReference>
<dbReference type="Pfam" id="PF00069">
    <property type="entry name" value="Pkinase"/>
    <property type="match status" value="1"/>
</dbReference>
<dbReference type="Pfam" id="PF03969">
    <property type="entry name" value="AFG1_ATPase"/>
    <property type="match status" value="1"/>
</dbReference>
<dbReference type="GO" id="GO:0016887">
    <property type="term" value="F:ATP hydrolysis activity"/>
    <property type="evidence" value="ECO:0007669"/>
    <property type="project" value="InterPro"/>
</dbReference>
<dbReference type="Proteomes" id="UP000310689">
    <property type="component" value="Unassembled WGS sequence"/>
</dbReference>
<dbReference type="SUPFAM" id="SSF52540">
    <property type="entry name" value="P-loop containing nucleoside triphosphate hydrolases"/>
    <property type="match status" value="1"/>
</dbReference>
<accession>A0A4T0IM58</accession>
<dbReference type="Gene3D" id="1.10.510.10">
    <property type="entry name" value="Transferase(Phosphotransferase) domain 1"/>
    <property type="match status" value="1"/>
</dbReference>
<feature type="compositionally biased region" description="Basic and acidic residues" evidence="11">
    <location>
        <begin position="962"/>
        <end position="971"/>
    </location>
</feature>
<feature type="compositionally biased region" description="Basic residues" evidence="11">
    <location>
        <begin position="972"/>
        <end position="984"/>
    </location>
</feature>
<dbReference type="GO" id="GO:0004693">
    <property type="term" value="F:cyclin-dependent protein serine/threonine kinase activity"/>
    <property type="evidence" value="ECO:0007669"/>
    <property type="project" value="UniProtKB-EC"/>
</dbReference>
<evidence type="ECO:0000259" key="12">
    <source>
        <dbReference type="PROSITE" id="PS50011"/>
    </source>
</evidence>
<organism evidence="13 14">
    <name type="scientific">Wallemia ichthyophaga</name>
    <dbReference type="NCBI Taxonomy" id="245174"/>
    <lineage>
        <taxon>Eukaryota</taxon>
        <taxon>Fungi</taxon>
        <taxon>Dikarya</taxon>
        <taxon>Basidiomycota</taxon>
        <taxon>Wallemiomycotina</taxon>
        <taxon>Wallemiomycetes</taxon>
        <taxon>Wallemiales</taxon>
        <taxon>Wallemiaceae</taxon>
        <taxon>Wallemia</taxon>
    </lineage>
</organism>
<feature type="region of interest" description="Disordered" evidence="11">
    <location>
        <begin position="962"/>
        <end position="984"/>
    </location>
</feature>
<dbReference type="EMBL" id="SPOI01000377">
    <property type="protein sequence ID" value="TIB27971.1"/>
    <property type="molecule type" value="Genomic_DNA"/>
</dbReference>
<dbReference type="InterPro" id="IPR027417">
    <property type="entry name" value="P-loop_NTPase"/>
</dbReference>
<name>A0A4T0IM58_WALIC</name>
<dbReference type="InterPro" id="IPR000719">
    <property type="entry name" value="Prot_kinase_dom"/>
</dbReference>